<sequence>MDTESPPDFSRMAPTLHDLSVDNDANSSSSSSSPSTSPVYSPFSDCNSDSFGSFSSPNNTHLLLVSCASDELIISLISDLDPSRPLDLRRRAALELRLLTKNKPDIHSRIARAGAIKPLVSLISSSDPQLPLVRALRSGTATARENEACALLRLSQVEENKVAIDRGVQSSRWWSSWRRAPPEERRTRPPRSTSYVRSRRTRLTAGGATGADVTADAVDSLQCDGGSAGGGLLPRLRLLAGTVEVLAEGCCPG</sequence>
<name>A0ACB9N2I8_9MYRT</name>
<protein>
    <submittedName>
        <fullName evidence="1">Uncharacterized protein</fullName>
    </submittedName>
</protein>
<proteinExistence type="predicted"/>
<organism evidence="1 2">
    <name type="scientific">Melastoma candidum</name>
    <dbReference type="NCBI Taxonomy" id="119954"/>
    <lineage>
        <taxon>Eukaryota</taxon>
        <taxon>Viridiplantae</taxon>
        <taxon>Streptophyta</taxon>
        <taxon>Embryophyta</taxon>
        <taxon>Tracheophyta</taxon>
        <taxon>Spermatophyta</taxon>
        <taxon>Magnoliopsida</taxon>
        <taxon>eudicotyledons</taxon>
        <taxon>Gunneridae</taxon>
        <taxon>Pentapetalae</taxon>
        <taxon>rosids</taxon>
        <taxon>malvids</taxon>
        <taxon>Myrtales</taxon>
        <taxon>Melastomataceae</taxon>
        <taxon>Melastomatoideae</taxon>
        <taxon>Melastomateae</taxon>
        <taxon>Melastoma</taxon>
    </lineage>
</organism>
<dbReference type="EMBL" id="CM042887">
    <property type="protein sequence ID" value="KAI4330775.1"/>
    <property type="molecule type" value="Genomic_DNA"/>
</dbReference>
<comment type="caution">
    <text evidence="1">The sequence shown here is derived from an EMBL/GenBank/DDBJ whole genome shotgun (WGS) entry which is preliminary data.</text>
</comment>
<gene>
    <name evidence="1" type="ORF">MLD38_029028</name>
</gene>
<evidence type="ECO:0000313" key="2">
    <source>
        <dbReference type="Proteomes" id="UP001057402"/>
    </source>
</evidence>
<keyword evidence="2" id="KW-1185">Reference proteome</keyword>
<reference evidence="2" key="1">
    <citation type="journal article" date="2023" name="Front. Plant Sci.">
        <title>Chromosomal-level genome assembly of Melastoma candidum provides insights into trichome evolution.</title>
        <authorList>
            <person name="Zhong Y."/>
            <person name="Wu W."/>
            <person name="Sun C."/>
            <person name="Zou P."/>
            <person name="Liu Y."/>
            <person name="Dai S."/>
            <person name="Zhou R."/>
        </authorList>
    </citation>
    <scope>NUCLEOTIDE SEQUENCE [LARGE SCALE GENOMIC DNA]</scope>
</reference>
<dbReference type="Proteomes" id="UP001057402">
    <property type="component" value="Chromosome 8"/>
</dbReference>
<evidence type="ECO:0000313" key="1">
    <source>
        <dbReference type="EMBL" id="KAI4330775.1"/>
    </source>
</evidence>
<accession>A0ACB9N2I8</accession>